<feature type="domain" description="Mechanosensitive ion channel MscS C-terminal" evidence="12">
    <location>
        <begin position="712"/>
        <end position="789"/>
    </location>
</feature>
<dbReference type="PANTHER" id="PTHR30347">
    <property type="entry name" value="POTASSIUM CHANNEL RELATED"/>
    <property type="match status" value="1"/>
</dbReference>
<dbReference type="Pfam" id="PF00924">
    <property type="entry name" value="MS_channel_2nd"/>
    <property type="match status" value="1"/>
</dbReference>
<feature type="transmembrane region" description="Helical" evidence="8">
    <location>
        <begin position="370"/>
        <end position="389"/>
    </location>
</feature>
<dbReference type="Gene3D" id="1.10.287.1260">
    <property type="match status" value="1"/>
</dbReference>
<protein>
    <submittedName>
        <fullName evidence="14">DUF3772 domain-containing protein</fullName>
    </submittedName>
</protein>
<dbReference type="SUPFAM" id="SSF50182">
    <property type="entry name" value="Sm-like ribonucleoproteins"/>
    <property type="match status" value="1"/>
</dbReference>
<feature type="transmembrane region" description="Helical" evidence="8">
    <location>
        <begin position="505"/>
        <end position="525"/>
    </location>
</feature>
<feature type="domain" description="DUF3772" evidence="11">
    <location>
        <begin position="141"/>
        <end position="202"/>
    </location>
</feature>
<evidence type="ECO:0000256" key="3">
    <source>
        <dbReference type="ARBA" id="ARBA00022475"/>
    </source>
</evidence>
<dbReference type="Pfam" id="PF12607">
    <property type="entry name" value="DUF3772"/>
    <property type="match status" value="1"/>
</dbReference>
<dbReference type="InterPro" id="IPR006685">
    <property type="entry name" value="MscS_channel_2nd"/>
</dbReference>
<evidence type="ECO:0000256" key="4">
    <source>
        <dbReference type="ARBA" id="ARBA00022692"/>
    </source>
</evidence>
<dbReference type="InterPro" id="IPR011014">
    <property type="entry name" value="MscS_channel_TM-2"/>
</dbReference>
<keyword evidence="3" id="KW-1003">Cell membrane</keyword>
<dbReference type="InterPro" id="IPR052702">
    <property type="entry name" value="MscS-like_channel"/>
</dbReference>
<dbReference type="SUPFAM" id="SSF82861">
    <property type="entry name" value="Mechanosensitive channel protein MscS (YggB), transmembrane region"/>
    <property type="match status" value="1"/>
</dbReference>
<feature type="transmembrane region" description="Helical" evidence="8">
    <location>
        <begin position="584"/>
        <end position="609"/>
    </location>
</feature>
<evidence type="ECO:0000256" key="9">
    <source>
        <dbReference type="SAM" id="SignalP"/>
    </source>
</evidence>
<keyword evidence="4 8" id="KW-0812">Transmembrane</keyword>
<evidence type="ECO:0000256" key="2">
    <source>
        <dbReference type="ARBA" id="ARBA00008017"/>
    </source>
</evidence>
<evidence type="ECO:0000256" key="8">
    <source>
        <dbReference type="SAM" id="Phobius"/>
    </source>
</evidence>
<evidence type="ECO:0000259" key="13">
    <source>
        <dbReference type="Pfam" id="PF21088"/>
    </source>
</evidence>
<dbReference type="PANTHER" id="PTHR30347:SF9">
    <property type="entry name" value="MINICONDUCTANCE MECHANOSENSITIVE CHANNEL MSCM"/>
    <property type="match status" value="1"/>
</dbReference>
<feature type="transmembrane region" description="Helical" evidence="8">
    <location>
        <begin position="300"/>
        <end position="320"/>
    </location>
</feature>
<name>A0ABZ2KQW1_9BACT</name>
<feature type="chain" id="PRO_5045231097" evidence="9">
    <location>
        <begin position="29"/>
        <end position="806"/>
    </location>
</feature>
<dbReference type="SUPFAM" id="SSF82689">
    <property type="entry name" value="Mechanosensitive channel protein MscS (YggB), C-terminal domain"/>
    <property type="match status" value="1"/>
</dbReference>
<evidence type="ECO:0000259" key="11">
    <source>
        <dbReference type="Pfam" id="PF12607"/>
    </source>
</evidence>
<reference evidence="14" key="1">
    <citation type="submission" date="2021-12" db="EMBL/GenBank/DDBJ databases">
        <title>Discovery of the Pendulisporaceae a myxobacterial family with distinct sporulation behavior and unique specialized metabolism.</title>
        <authorList>
            <person name="Garcia R."/>
            <person name="Popoff A."/>
            <person name="Bader C.D."/>
            <person name="Loehr J."/>
            <person name="Walesch S."/>
            <person name="Walt C."/>
            <person name="Boldt J."/>
            <person name="Bunk B."/>
            <person name="Haeckl F.J.F.P.J."/>
            <person name="Gunesch A.P."/>
            <person name="Birkelbach J."/>
            <person name="Nuebel U."/>
            <person name="Pietschmann T."/>
            <person name="Bach T."/>
            <person name="Mueller R."/>
        </authorList>
    </citation>
    <scope>NUCLEOTIDE SEQUENCE</scope>
    <source>
        <strain evidence="14">MSr11367</strain>
    </source>
</reference>
<evidence type="ECO:0000256" key="5">
    <source>
        <dbReference type="ARBA" id="ARBA00022989"/>
    </source>
</evidence>
<dbReference type="Pfam" id="PF21082">
    <property type="entry name" value="MS_channel_3rd"/>
    <property type="match status" value="1"/>
</dbReference>
<sequence length="806" mass="86518">MSKPLLRIVLSAVCFWLSAIATAPVALAAPPAAVSTSASAGSNGPPVPTLKELQAQEDRLKQQVSTATGRKQLDDLVDDIQGLGANVDKLNEKLAPERAQVQDQLDVLGPPPRAGEEPEAQAIADQRASLIAQGARLDDELKQAAGTKEGLANLTQQIAKMRRTLMRNQLVLQSGSILGPTFWAPLFKLEPADELRLHGFSDEVAAQWQSVWRKGQRGLTSFLLLAALALWLLGGRLLERGLAWVCLHRIPEGRLRRSLLAFATAFASVLATALAMQLAYFAVARAQPFTPILEEFADELVKVAITCAMIAGLGRALLCTERPSWRLSAMADPVARALKPFPRILAGLLMVSGALEQLNRAVDTSVPVTVFGRGLVALVVVLTIGASLLRANRVRGALAAAGEAPEARSTLTGLVHAGVTLTVTIAFAALLIGYIAIARFLTYELVWFDIVLCTYYLLTKLSQDIFESLFSAQNSSGKTIKHLFGLDDSHLAQASTVLSGVSTSLLLLLAVLALLQGGVGATPAILVNSIVSAFGNDQLNKMNIAPSHIVNAIIALSVGIYLLRAVRKWFDDDLLPKTGMDLGLRASLVTLFSNIGYVVIVLVTLAILGVKWDNLTWIVSALSVGIGFGLQEIVKNFVSGIILLTERPVKVGDMVSISGVEGDIRRINVRATEIQLGDRSIVIVPNSQLISQNLRNVTMGNRSQGVATLMLTFPLDSDPEQLRDLLLDAYRQHPAILEAPAPSVTFSQLTHDGITLSVTGYVASPRITANTKSDLLFEILKRLRAANISLSNPQMLMVQNQPPAQS</sequence>
<dbReference type="Pfam" id="PF21088">
    <property type="entry name" value="MS_channel_1st"/>
    <property type="match status" value="1"/>
</dbReference>
<feature type="transmembrane region" description="Helical" evidence="8">
    <location>
        <begin position="440"/>
        <end position="458"/>
    </location>
</feature>
<dbReference type="InterPro" id="IPR010920">
    <property type="entry name" value="LSM_dom_sf"/>
</dbReference>
<keyword evidence="15" id="KW-1185">Reference proteome</keyword>
<evidence type="ECO:0000313" key="15">
    <source>
        <dbReference type="Proteomes" id="UP001374803"/>
    </source>
</evidence>
<gene>
    <name evidence="14" type="ORF">LVJ94_26490</name>
</gene>
<proteinExistence type="inferred from homology"/>
<comment type="subcellular location">
    <subcellularLocation>
        <location evidence="1">Cell membrane</location>
        <topology evidence="1">Multi-pass membrane protein</topology>
    </subcellularLocation>
</comment>
<dbReference type="EMBL" id="CP089983">
    <property type="protein sequence ID" value="WXB00460.1"/>
    <property type="molecule type" value="Genomic_DNA"/>
</dbReference>
<dbReference type="InterPro" id="IPR023408">
    <property type="entry name" value="MscS_beta-dom_sf"/>
</dbReference>
<organism evidence="14 15">
    <name type="scientific">Pendulispora rubella</name>
    <dbReference type="NCBI Taxonomy" id="2741070"/>
    <lineage>
        <taxon>Bacteria</taxon>
        <taxon>Pseudomonadati</taxon>
        <taxon>Myxococcota</taxon>
        <taxon>Myxococcia</taxon>
        <taxon>Myxococcales</taxon>
        <taxon>Sorangiineae</taxon>
        <taxon>Pendulisporaceae</taxon>
        <taxon>Pendulispora</taxon>
    </lineage>
</organism>
<keyword evidence="6 8" id="KW-0472">Membrane</keyword>
<keyword evidence="5 8" id="KW-1133">Transmembrane helix</keyword>
<dbReference type="InterPro" id="IPR022249">
    <property type="entry name" value="DUF3772"/>
</dbReference>
<keyword evidence="7" id="KW-0175">Coiled coil</keyword>
<feature type="transmembrane region" description="Helical" evidence="8">
    <location>
        <begin position="615"/>
        <end position="634"/>
    </location>
</feature>
<dbReference type="InterPro" id="IPR049278">
    <property type="entry name" value="MS_channel_C"/>
</dbReference>
<dbReference type="RefSeq" id="WP_394830060.1">
    <property type="nucleotide sequence ID" value="NZ_CP089929.1"/>
</dbReference>
<feature type="signal peptide" evidence="9">
    <location>
        <begin position="1"/>
        <end position="28"/>
    </location>
</feature>
<dbReference type="Gene3D" id="2.30.30.60">
    <property type="match status" value="1"/>
</dbReference>
<dbReference type="Proteomes" id="UP001374803">
    <property type="component" value="Chromosome"/>
</dbReference>
<evidence type="ECO:0000259" key="12">
    <source>
        <dbReference type="Pfam" id="PF21082"/>
    </source>
</evidence>
<evidence type="ECO:0000259" key="10">
    <source>
        <dbReference type="Pfam" id="PF00924"/>
    </source>
</evidence>
<feature type="transmembrane region" description="Helical" evidence="8">
    <location>
        <begin position="259"/>
        <end position="280"/>
    </location>
</feature>
<feature type="coiled-coil region" evidence="7">
    <location>
        <begin position="50"/>
        <end position="93"/>
    </location>
</feature>
<evidence type="ECO:0000256" key="7">
    <source>
        <dbReference type="SAM" id="Coils"/>
    </source>
</evidence>
<evidence type="ECO:0000256" key="1">
    <source>
        <dbReference type="ARBA" id="ARBA00004651"/>
    </source>
</evidence>
<dbReference type="InterPro" id="IPR049142">
    <property type="entry name" value="MS_channel_1st"/>
</dbReference>
<evidence type="ECO:0000313" key="14">
    <source>
        <dbReference type="EMBL" id="WXB00460.1"/>
    </source>
</evidence>
<accession>A0ABZ2KQW1</accession>
<feature type="transmembrane region" description="Helical" evidence="8">
    <location>
        <begin position="219"/>
        <end position="238"/>
    </location>
</feature>
<feature type="transmembrane region" description="Helical" evidence="8">
    <location>
        <begin position="410"/>
        <end position="434"/>
    </location>
</feature>
<feature type="domain" description="Mechanosensitive ion channel MscS" evidence="10">
    <location>
        <begin position="633"/>
        <end position="698"/>
    </location>
</feature>
<comment type="similarity">
    <text evidence="2">Belongs to the MscS (TC 1.A.23) family.</text>
</comment>
<evidence type="ECO:0000256" key="6">
    <source>
        <dbReference type="ARBA" id="ARBA00023136"/>
    </source>
</evidence>
<feature type="transmembrane region" description="Helical" evidence="8">
    <location>
        <begin position="545"/>
        <end position="563"/>
    </location>
</feature>
<dbReference type="InterPro" id="IPR011066">
    <property type="entry name" value="MscS_channel_C_sf"/>
</dbReference>
<feature type="domain" description="Mechanosensitive ion channel transmembrane helices 2/3" evidence="13">
    <location>
        <begin position="590"/>
        <end position="631"/>
    </location>
</feature>
<dbReference type="Gene3D" id="3.30.70.100">
    <property type="match status" value="1"/>
</dbReference>
<keyword evidence="9" id="KW-0732">Signal</keyword>